<feature type="region of interest" description="Disordered" evidence="13">
    <location>
        <begin position="528"/>
        <end position="564"/>
    </location>
</feature>
<dbReference type="InterPro" id="IPR011084">
    <property type="entry name" value="DRMBL"/>
</dbReference>
<dbReference type="GO" id="GO:0006303">
    <property type="term" value="P:double-strand break repair via nonhomologous end joining"/>
    <property type="evidence" value="ECO:0007669"/>
    <property type="project" value="TreeGrafter"/>
</dbReference>
<dbReference type="GeneTree" id="ENSGT00940000157779"/>
<feature type="compositionally biased region" description="Pro residues" evidence="13">
    <location>
        <begin position="176"/>
        <end position="185"/>
    </location>
</feature>
<evidence type="ECO:0000313" key="16">
    <source>
        <dbReference type="Proteomes" id="UP000007754"/>
    </source>
</evidence>
<dbReference type="PANTHER" id="PTHR23240:SF8">
    <property type="entry name" value="PROTEIN ARTEMIS"/>
    <property type="match status" value="1"/>
</dbReference>
<evidence type="ECO:0000256" key="9">
    <source>
        <dbReference type="ARBA" id="ARBA00023204"/>
    </source>
</evidence>
<evidence type="ECO:0000256" key="11">
    <source>
        <dbReference type="ARBA" id="ARBA00039759"/>
    </source>
</evidence>
<reference evidence="15" key="3">
    <citation type="submission" date="2025-09" db="UniProtKB">
        <authorList>
            <consortium name="Ensembl"/>
        </authorList>
    </citation>
    <scope>IDENTIFICATION</scope>
</reference>
<dbReference type="GO" id="GO:0005654">
    <property type="term" value="C:nucleoplasm"/>
    <property type="evidence" value="ECO:0007669"/>
    <property type="project" value="Ensembl"/>
</dbReference>
<dbReference type="AlphaFoldDB" id="A0A674GKR1"/>
<evidence type="ECO:0000256" key="8">
    <source>
        <dbReference type="ARBA" id="ARBA00023172"/>
    </source>
</evidence>
<feature type="compositionally biased region" description="Acidic residues" evidence="13">
    <location>
        <begin position="580"/>
        <end position="592"/>
    </location>
</feature>
<evidence type="ECO:0000256" key="12">
    <source>
        <dbReference type="ARBA" id="ARBA00042677"/>
    </source>
</evidence>
<organism evidence="15 16">
    <name type="scientific">Taeniopygia guttata</name>
    <name type="common">Zebra finch</name>
    <name type="synonym">Poephila guttata</name>
    <dbReference type="NCBI Taxonomy" id="59729"/>
    <lineage>
        <taxon>Eukaryota</taxon>
        <taxon>Metazoa</taxon>
        <taxon>Chordata</taxon>
        <taxon>Craniata</taxon>
        <taxon>Vertebrata</taxon>
        <taxon>Euteleostomi</taxon>
        <taxon>Archelosauria</taxon>
        <taxon>Archosauria</taxon>
        <taxon>Dinosauria</taxon>
        <taxon>Saurischia</taxon>
        <taxon>Theropoda</taxon>
        <taxon>Coelurosauria</taxon>
        <taxon>Aves</taxon>
        <taxon>Neognathae</taxon>
        <taxon>Neoaves</taxon>
        <taxon>Telluraves</taxon>
        <taxon>Australaves</taxon>
        <taxon>Passeriformes</taxon>
        <taxon>Passeroidea</taxon>
        <taxon>Estrildidae</taxon>
        <taxon>Estrildinae</taxon>
        <taxon>Taeniopygia</taxon>
    </lineage>
</organism>
<feature type="region of interest" description="Disordered" evidence="13">
    <location>
        <begin position="710"/>
        <end position="742"/>
    </location>
</feature>
<feature type="compositionally biased region" description="Polar residues" evidence="13">
    <location>
        <begin position="543"/>
        <end position="564"/>
    </location>
</feature>
<feature type="compositionally biased region" description="Low complexity" evidence="13">
    <location>
        <begin position="668"/>
        <end position="685"/>
    </location>
</feature>
<keyword evidence="6" id="KW-0378">Hydrolase</keyword>
<keyword evidence="16" id="KW-1185">Reference proteome</keyword>
<feature type="domain" description="DNA repair metallo-beta-lactamase" evidence="14">
    <location>
        <begin position="368"/>
        <end position="472"/>
    </location>
</feature>
<dbReference type="GO" id="GO:0003684">
    <property type="term" value="F:damaged DNA binding"/>
    <property type="evidence" value="ECO:0007669"/>
    <property type="project" value="TreeGrafter"/>
</dbReference>
<comment type="subcellular location">
    <subcellularLocation>
        <location evidence="1">Nucleus</location>
    </subcellularLocation>
</comment>
<dbReference type="InParanoid" id="A0A674GKR1"/>
<dbReference type="GO" id="GO:0000723">
    <property type="term" value="P:telomere maintenance"/>
    <property type="evidence" value="ECO:0007669"/>
    <property type="project" value="Ensembl"/>
</dbReference>
<reference evidence="15" key="2">
    <citation type="submission" date="2025-08" db="UniProtKB">
        <authorList>
            <consortium name="Ensembl"/>
        </authorList>
    </citation>
    <scope>IDENTIFICATION</scope>
</reference>
<dbReference type="OMA" id="QIHVDKL"/>
<feature type="compositionally biased region" description="Polar residues" evidence="13">
    <location>
        <begin position="656"/>
        <end position="667"/>
    </location>
</feature>
<dbReference type="GO" id="GO:0036297">
    <property type="term" value="P:interstrand cross-link repair"/>
    <property type="evidence" value="ECO:0007669"/>
    <property type="project" value="TreeGrafter"/>
</dbReference>
<evidence type="ECO:0000256" key="7">
    <source>
        <dbReference type="ARBA" id="ARBA00022839"/>
    </source>
</evidence>
<sequence>MSRFGGRTREYPAASIDRFDHDNLRARAFFLSHCHKGERPPGSLTPRVSLLTPRVSLFTPRVSLLTLRVSLLTRRVSLLIPRVSLLTPRVSLLTPRVSLLTPRVSLLTPRVSLLIPRVSLFTPRVSLFTPRVSLLTRRVSLLTRRVSLLTPRVSLLIPRVSLLTPACPSSPAVCPSSPPRVPPVPRLTRASLPRSHGGAAGHRPEEEAGGQVALEVETPTQISLEDETSGEKEDVVVTLLPAGHCPGSVMFLFEGENGTVLYTGDFRLAKGEAARMELLHSGTRVKDIQSVYLDTTFCDPKFYHIPSREECLNGILELVRNWTSLSRNHVVWLNCKAAYGYEYLFINLSEELGIKVHMNKLDMFRNMPEILCHVTTDQRTQIHACRHPRDDDCFRGNRLPCGMTCLNGTPLHIISIKPSTMWFGERKKKTSIIVRTGERTYRACFSFHSSYSEIKDFLSYICPVNVYPNVLPVGGTEDKVMDILKPLCRSYRRIMEPRYKPLGTLKRAHKRELSDTDEDDLFDSELISIRPKIPKQQRGEIKPSSTGQSEISEGNINESTESYKGTTTYTSLNIDFVDCEESNDDEDDEEEPEKNTVQFFSHEPDATSTANFNGVTSDQQESNANVPCWDEFFTGNKLEESSENEDNIPSSADAGGSQSLFSDSDGVSDSTHISSQNSSQSTHISEQGSQGWDSQMDTVLITSQERSALDLSTGGSRAVVPVLQESPRDTQLDSSRGKPPGQNRLCAHNAACGLKSKGCEKAAEDGTAYIQDVLGEISDSSRTPDLELRRDSQSSSDFEIPLTPGAEAPQPDKLYHLYKKLAAGENIISEKKVS</sequence>
<evidence type="ECO:0000313" key="15">
    <source>
        <dbReference type="Ensembl" id="ENSTGUP00000023000.1"/>
    </source>
</evidence>
<feature type="region of interest" description="Disordered" evidence="13">
    <location>
        <begin position="580"/>
        <end position="623"/>
    </location>
</feature>
<evidence type="ECO:0000256" key="13">
    <source>
        <dbReference type="SAM" id="MobiDB-lite"/>
    </source>
</evidence>
<dbReference type="Pfam" id="PF07522">
    <property type="entry name" value="DRMBL"/>
    <property type="match status" value="1"/>
</dbReference>
<dbReference type="Gene3D" id="3.60.15.10">
    <property type="entry name" value="Ribonuclease Z/Hydroxyacylglutathione hydrolase-like"/>
    <property type="match status" value="1"/>
</dbReference>
<feature type="region of interest" description="Disordered" evidence="13">
    <location>
        <begin position="639"/>
        <end position="692"/>
    </location>
</feature>
<feature type="compositionally biased region" description="Polar residues" evidence="13">
    <location>
        <begin position="606"/>
        <end position="623"/>
    </location>
</feature>
<dbReference type="SUPFAM" id="SSF56281">
    <property type="entry name" value="Metallo-hydrolase/oxidoreductase"/>
    <property type="match status" value="1"/>
</dbReference>
<evidence type="ECO:0000256" key="1">
    <source>
        <dbReference type="ARBA" id="ARBA00004123"/>
    </source>
</evidence>
<dbReference type="GO" id="GO:0033151">
    <property type="term" value="P:V(D)J recombination"/>
    <property type="evidence" value="ECO:0007669"/>
    <property type="project" value="Ensembl"/>
</dbReference>
<keyword evidence="9" id="KW-0234">DNA repair</keyword>
<evidence type="ECO:0000259" key="14">
    <source>
        <dbReference type="Pfam" id="PF07522"/>
    </source>
</evidence>
<evidence type="ECO:0000256" key="2">
    <source>
        <dbReference type="ARBA" id="ARBA00010304"/>
    </source>
</evidence>
<name>A0A674GKR1_TAEGU</name>
<evidence type="ECO:0000256" key="4">
    <source>
        <dbReference type="ARBA" id="ARBA00022759"/>
    </source>
</evidence>
<feature type="region of interest" description="Disordered" evidence="13">
    <location>
        <begin position="170"/>
        <end position="210"/>
    </location>
</feature>
<comment type="similarity">
    <text evidence="2">Belongs to the DNA repair metallo-beta-lactamase (DRMBL) family.</text>
</comment>
<keyword evidence="8" id="KW-0233">DNA recombination</keyword>
<keyword evidence="10" id="KW-0539">Nucleus</keyword>
<evidence type="ECO:0000256" key="3">
    <source>
        <dbReference type="ARBA" id="ARBA00022722"/>
    </source>
</evidence>
<dbReference type="Ensembl" id="ENSTGUT00000040943.1">
    <property type="protein sequence ID" value="ENSTGUP00000023000.1"/>
    <property type="gene ID" value="ENSTGUG00000002342.2"/>
</dbReference>
<keyword evidence="3" id="KW-0540">Nuclease</keyword>
<dbReference type="GO" id="GO:0005794">
    <property type="term" value="C:Golgi apparatus"/>
    <property type="evidence" value="ECO:0007669"/>
    <property type="project" value="Ensembl"/>
</dbReference>
<keyword evidence="5" id="KW-0227">DNA damage</keyword>
<dbReference type="InterPro" id="IPR036866">
    <property type="entry name" value="RibonucZ/Hydroxyglut_hydro"/>
</dbReference>
<evidence type="ECO:0000256" key="10">
    <source>
        <dbReference type="ARBA" id="ARBA00023242"/>
    </source>
</evidence>
<gene>
    <name evidence="15" type="primary">DCLRE1C</name>
</gene>
<dbReference type="GO" id="GO:0010212">
    <property type="term" value="P:response to ionizing radiation"/>
    <property type="evidence" value="ECO:0007669"/>
    <property type="project" value="Ensembl"/>
</dbReference>
<dbReference type="GO" id="GO:0030183">
    <property type="term" value="P:B cell differentiation"/>
    <property type="evidence" value="ECO:0007669"/>
    <property type="project" value="Ensembl"/>
</dbReference>
<dbReference type="GO" id="GO:0070419">
    <property type="term" value="C:nonhomologous end joining complex"/>
    <property type="evidence" value="ECO:0007669"/>
    <property type="project" value="Ensembl"/>
</dbReference>
<proteinExistence type="inferred from homology"/>
<keyword evidence="7" id="KW-0269">Exonuclease</keyword>
<dbReference type="Proteomes" id="UP000007754">
    <property type="component" value="Chromosome 1A"/>
</dbReference>
<dbReference type="GO" id="GO:0035312">
    <property type="term" value="F:5'-3' DNA exonuclease activity"/>
    <property type="evidence" value="ECO:0007669"/>
    <property type="project" value="TreeGrafter"/>
</dbReference>
<evidence type="ECO:0000256" key="6">
    <source>
        <dbReference type="ARBA" id="ARBA00022801"/>
    </source>
</evidence>
<reference evidence="15 16" key="1">
    <citation type="journal article" date="2010" name="Nature">
        <title>The genome of a songbird.</title>
        <authorList>
            <person name="Warren W.C."/>
            <person name="Clayton D.F."/>
            <person name="Ellegren H."/>
            <person name="Arnold A.P."/>
            <person name="Hillier L.W."/>
            <person name="Kunstner A."/>
            <person name="Searle S."/>
            <person name="White S."/>
            <person name="Vilella A.J."/>
            <person name="Fairley S."/>
            <person name="Heger A."/>
            <person name="Kong L."/>
            <person name="Ponting C.P."/>
            <person name="Jarvis E.D."/>
            <person name="Mello C.V."/>
            <person name="Minx P."/>
            <person name="Lovell P."/>
            <person name="Velho T.A."/>
            <person name="Ferris M."/>
            <person name="Balakrishnan C.N."/>
            <person name="Sinha S."/>
            <person name="Blatti C."/>
            <person name="London S.E."/>
            <person name="Li Y."/>
            <person name="Lin Y.C."/>
            <person name="George J."/>
            <person name="Sweedler J."/>
            <person name="Southey B."/>
            <person name="Gunaratne P."/>
            <person name="Watson M."/>
            <person name="Nam K."/>
            <person name="Backstrom N."/>
            <person name="Smeds L."/>
            <person name="Nabholz B."/>
            <person name="Itoh Y."/>
            <person name="Whitney O."/>
            <person name="Pfenning A.R."/>
            <person name="Howard J."/>
            <person name="Volker M."/>
            <person name="Skinner B.M."/>
            <person name="Griffin D.K."/>
            <person name="Ye L."/>
            <person name="McLaren W.M."/>
            <person name="Flicek P."/>
            <person name="Quesada V."/>
            <person name="Velasco G."/>
            <person name="Lopez-Otin C."/>
            <person name="Puente X.S."/>
            <person name="Olender T."/>
            <person name="Lancet D."/>
            <person name="Smit A.F."/>
            <person name="Hubley R."/>
            <person name="Konkel M.K."/>
            <person name="Walker J.A."/>
            <person name="Batzer M.A."/>
            <person name="Gu W."/>
            <person name="Pollock D.D."/>
            <person name="Chen L."/>
            <person name="Cheng Z."/>
            <person name="Eichler E.E."/>
            <person name="Stapley J."/>
            <person name="Slate J."/>
            <person name="Ekblom R."/>
            <person name="Birkhead T."/>
            <person name="Burke T."/>
            <person name="Burt D."/>
            <person name="Scharff C."/>
            <person name="Adam I."/>
            <person name="Richard H."/>
            <person name="Sultan M."/>
            <person name="Soldatov A."/>
            <person name="Lehrach H."/>
            <person name="Edwards S.V."/>
            <person name="Yang S.P."/>
            <person name="Li X."/>
            <person name="Graves T."/>
            <person name="Fulton L."/>
            <person name="Nelson J."/>
            <person name="Chinwalla A."/>
            <person name="Hou S."/>
            <person name="Mardis E.R."/>
            <person name="Wilson R.K."/>
        </authorList>
    </citation>
    <scope>NUCLEOTIDE SEQUENCE [LARGE SCALE GENOMIC DNA]</scope>
</reference>
<dbReference type="GO" id="GO:0000014">
    <property type="term" value="F:single-stranded DNA endodeoxyribonuclease activity"/>
    <property type="evidence" value="ECO:0007669"/>
    <property type="project" value="Ensembl"/>
</dbReference>
<dbReference type="PANTHER" id="PTHR23240">
    <property type="entry name" value="DNA CROSS-LINK REPAIR PROTEIN PSO2/SNM1-RELATED"/>
    <property type="match status" value="1"/>
</dbReference>
<evidence type="ECO:0000256" key="5">
    <source>
        <dbReference type="ARBA" id="ARBA00022763"/>
    </source>
</evidence>
<dbReference type="FunCoup" id="A0A674GKR1">
    <property type="interactions" value="241"/>
</dbReference>
<feature type="compositionally biased region" description="Basic and acidic residues" evidence="13">
    <location>
        <begin position="782"/>
        <end position="792"/>
    </location>
</feature>
<keyword evidence="4" id="KW-0255">Endonuclease</keyword>
<accession>A0A674GKR1</accession>
<protein>
    <recommendedName>
        <fullName evidence="11">Protein artemis</fullName>
    </recommendedName>
    <alternativeName>
        <fullName evidence="12">DNA cross-link repair 1C protein</fullName>
    </alternativeName>
</protein>
<feature type="region of interest" description="Disordered" evidence="13">
    <location>
        <begin position="780"/>
        <end position="811"/>
    </location>
</feature>